<accession>A0A0P0C6R9</accession>
<evidence type="ECO:0000259" key="1">
    <source>
        <dbReference type="SMART" id="SM00429"/>
    </source>
</evidence>
<dbReference type="InterPro" id="IPR014756">
    <property type="entry name" value="Ig_E-set"/>
</dbReference>
<feature type="domain" description="IPT/TIG" evidence="1">
    <location>
        <begin position="356"/>
        <end position="435"/>
    </location>
</feature>
<dbReference type="NCBIfam" id="NF012200">
    <property type="entry name" value="choice_anch_D"/>
    <property type="match status" value="1"/>
</dbReference>
<dbReference type="STRING" id="512763.DC20_08730"/>
<dbReference type="InterPro" id="IPR013783">
    <property type="entry name" value="Ig-like_fold"/>
</dbReference>
<dbReference type="Pfam" id="PF01833">
    <property type="entry name" value="TIG"/>
    <property type="match status" value="3"/>
</dbReference>
<keyword evidence="3" id="KW-1185">Reference proteome</keyword>
<dbReference type="PATRIC" id="fig|512763.3.peg.1925"/>
<dbReference type="InterPro" id="IPR026444">
    <property type="entry name" value="Secre_tail"/>
</dbReference>
<protein>
    <recommendedName>
        <fullName evidence="1">IPT/TIG domain-containing protein</fullName>
    </recommendedName>
</protein>
<dbReference type="AlphaFoldDB" id="A0A0P0C6R9"/>
<dbReference type="Proteomes" id="UP000061382">
    <property type="component" value="Chromosome"/>
</dbReference>
<organism evidence="2 3">
    <name type="scientific">Rufibacter tibetensis</name>
    <dbReference type="NCBI Taxonomy" id="512763"/>
    <lineage>
        <taxon>Bacteria</taxon>
        <taxon>Pseudomonadati</taxon>
        <taxon>Bacteroidota</taxon>
        <taxon>Cytophagia</taxon>
        <taxon>Cytophagales</taxon>
        <taxon>Hymenobacteraceae</taxon>
        <taxon>Rufibacter</taxon>
    </lineage>
</organism>
<feature type="domain" description="IPT/TIG" evidence="1">
    <location>
        <begin position="280"/>
        <end position="355"/>
    </location>
</feature>
<dbReference type="SUPFAM" id="SSF81296">
    <property type="entry name" value="E set domains"/>
    <property type="match status" value="4"/>
</dbReference>
<gene>
    <name evidence="2" type="ORF">DC20_08730</name>
</gene>
<dbReference type="KEGG" id="rti:DC20_08730"/>
<dbReference type="NCBIfam" id="TIGR04183">
    <property type="entry name" value="Por_Secre_tail"/>
    <property type="match status" value="1"/>
</dbReference>
<reference evidence="2 3" key="1">
    <citation type="submission" date="2015-08" db="EMBL/GenBank/DDBJ databases">
        <title>Complete genome sequence of Rufibacter tibetensis strain 1351t, a radiation-resistant bacterium from tibet plateau.</title>
        <authorList>
            <person name="Dai J."/>
        </authorList>
    </citation>
    <scope>NUCLEOTIDE SEQUENCE [LARGE SCALE GENOMIC DNA]</scope>
    <source>
        <strain evidence="2 3">1351</strain>
    </source>
</reference>
<name>A0A0P0C6R9_9BACT</name>
<dbReference type="InterPro" id="IPR002909">
    <property type="entry name" value="IPT_dom"/>
</dbReference>
<evidence type="ECO:0000313" key="3">
    <source>
        <dbReference type="Proteomes" id="UP000061382"/>
    </source>
</evidence>
<dbReference type="EMBL" id="CP012643">
    <property type="protein sequence ID" value="ALI99045.1"/>
    <property type="molecule type" value="Genomic_DNA"/>
</dbReference>
<sequence>MLYASGSPTPFDFGSQTLNTESTPAVFTIKNTGKGVLNITSSLVISGTNQGEFAIKTPPGTSSIAAGDSTTFSVVFKPTDPASTVKTATLTIPNNDGDEGSYTIQLTGTVAETISITSFTPGEGIIGTEVIVNGSGFSNDMGVAFKNVNGEFVFSDLLIVESPTRVRVAVPYGAVTSTITVMNNLGQAESTTQFVVLTITSFSPAKGPVGTEVIINGSGFSNDMGVAFKDSAGAFVFSDLLIVESPTRVRAAVPYGAVTSTITVMNNLGQAVTETTFVVTPKITEFSPPYAPVGATVRIKGSNLNGTSTITFNGITATVKNIDQYTVETTVPAGATSGPVVLTNLEGSTQAMFYVSPNITSLSPNTGKRGDEITVKGQNLENISSVTVNGAVATYTNTDINTIVLTVPTGATIGDGFIVVKTTAAGSDSAAFTVLESTTLPVELVEFTGKSNAKGITLTWKTASEQDNAYFEVQASQNPAKEEFRTIQRVNSKVTNSSSVTSYEALDATAAKGVVTYYRLKQVDLNGTSEYTKTIAVKNIASTNTPILVKAYPNPFGENQNLNIRVEAENAGNMTVVLYYVTGKKAFEQVFSVESGVSYIELPLSITTLSKGMFILSTELNGETTTTRVVKQ</sequence>
<proteinExistence type="predicted"/>
<dbReference type="SMART" id="SM00429">
    <property type="entry name" value="IPT"/>
    <property type="match status" value="2"/>
</dbReference>
<evidence type="ECO:0000313" key="2">
    <source>
        <dbReference type="EMBL" id="ALI99045.1"/>
    </source>
</evidence>
<dbReference type="Gene3D" id="2.60.40.10">
    <property type="entry name" value="Immunoglobulins"/>
    <property type="match status" value="6"/>
</dbReference>
<dbReference type="CDD" id="cd00102">
    <property type="entry name" value="IPT"/>
    <property type="match status" value="2"/>
</dbReference>